<dbReference type="PANTHER" id="PTHR23019">
    <property type="entry name" value="NUCLEAR PORE MEMBRANE GLYCOPROTEIN GP210-RELATED"/>
    <property type="match status" value="1"/>
</dbReference>
<dbReference type="AlphaFoldDB" id="A0AAN8YWU8"/>
<keyword evidence="2" id="KW-1185">Reference proteome</keyword>
<sequence length="75" mass="8574">LRSPYSGTKEMAIFVADVNTRTVMHCKVFIDKFSRIQIFHNSIKLDLDQLCTLHVCPFEREANVFSSLVDSLCGH</sequence>
<dbReference type="PANTHER" id="PTHR23019:SF0">
    <property type="entry name" value="NUCLEAR PORE MEMBRANE GLYCOPROTEIN 210"/>
    <property type="match status" value="1"/>
</dbReference>
<feature type="non-terminal residue" evidence="1">
    <location>
        <position position="1"/>
    </location>
</feature>
<proteinExistence type="predicted"/>
<reference evidence="1 2" key="1">
    <citation type="submission" date="2023-12" db="EMBL/GenBank/DDBJ databases">
        <title>A high-quality genome assembly for Dillenia turbinata (Dilleniales).</title>
        <authorList>
            <person name="Chanderbali A."/>
        </authorList>
    </citation>
    <scope>NUCLEOTIDE SEQUENCE [LARGE SCALE GENOMIC DNA]</scope>
    <source>
        <strain evidence="1">LSX21</strain>
        <tissue evidence="1">Leaf</tissue>
    </source>
</reference>
<comment type="caution">
    <text evidence="1">The sequence shown here is derived from an EMBL/GenBank/DDBJ whole genome shotgun (WGS) entry which is preliminary data.</text>
</comment>
<dbReference type="InterPro" id="IPR045197">
    <property type="entry name" value="NUP210-like"/>
</dbReference>
<evidence type="ECO:0000313" key="1">
    <source>
        <dbReference type="EMBL" id="KAK6912573.1"/>
    </source>
</evidence>
<name>A0AAN8YWU8_9MAGN</name>
<evidence type="ECO:0000313" key="2">
    <source>
        <dbReference type="Proteomes" id="UP001370490"/>
    </source>
</evidence>
<dbReference type="Proteomes" id="UP001370490">
    <property type="component" value="Unassembled WGS sequence"/>
</dbReference>
<accession>A0AAN8YWU8</accession>
<gene>
    <name evidence="1" type="ORF">RJ641_022174</name>
</gene>
<dbReference type="EMBL" id="JBAMMX010000027">
    <property type="protein sequence ID" value="KAK6912573.1"/>
    <property type="molecule type" value="Genomic_DNA"/>
</dbReference>
<protein>
    <submittedName>
        <fullName evidence="1">Uncharacterized protein</fullName>
    </submittedName>
</protein>
<organism evidence="1 2">
    <name type="scientific">Dillenia turbinata</name>
    <dbReference type="NCBI Taxonomy" id="194707"/>
    <lineage>
        <taxon>Eukaryota</taxon>
        <taxon>Viridiplantae</taxon>
        <taxon>Streptophyta</taxon>
        <taxon>Embryophyta</taxon>
        <taxon>Tracheophyta</taxon>
        <taxon>Spermatophyta</taxon>
        <taxon>Magnoliopsida</taxon>
        <taxon>eudicotyledons</taxon>
        <taxon>Gunneridae</taxon>
        <taxon>Pentapetalae</taxon>
        <taxon>Dilleniales</taxon>
        <taxon>Dilleniaceae</taxon>
        <taxon>Dillenia</taxon>
    </lineage>
</organism>